<dbReference type="GeneID" id="36604328"/>
<evidence type="ECO:0000256" key="1">
    <source>
        <dbReference type="SAM" id="MobiDB-lite"/>
    </source>
</evidence>
<proteinExistence type="predicted"/>
<accession>A0A2T4B3L7</accession>
<keyword evidence="3" id="KW-1185">Reference proteome</keyword>
<name>A0A2T4B3L7_9HYPO</name>
<dbReference type="Proteomes" id="UP000241546">
    <property type="component" value="Unassembled WGS sequence"/>
</dbReference>
<evidence type="ECO:0000313" key="2">
    <source>
        <dbReference type="EMBL" id="PTB63791.1"/>
    </source>
</evidence>
<organism evidence="2 3">
    <name type="scientific">Trichoderma citrinoviride</name>
    <dbReference type="NCBI Taxonomy" id="58853"/>
    <lineage>
        <taxon>Eukaryota</taxon>
        <taxon>Fungi</taxon>
        <taxon>Dikarya</taxon>
        <taxon>Ascomycota</taxon>
        <taxon>Pezizomycotina</taxon>
        <taxon>Sordariomycetes</taxon>
        <taxon>Hypocreomycetidae</taxon>
        <taxon>Hypocreales</taxon>
        <taxon>Hypocreaceae</taxon>
        <taxon>Trichoderma</taxon>
    </lineage>
</organism>
<sequence>MAVSPLLLSSQAANVAKQAGLVTIHGAPGYRLESYEYLLYNYSSTPDFVPEVTMGYVGLCLVGDPVGGLQSSPSEHWVPVDEQDGGHDLALEQGQSTEPRRKTQALVSRPTTGTASLLSTRNAGLAALRLKAGCKVPSGGKMAFASRIFRFDSYHEVPLLPFMMADCQPTNAFRGCPAGTWVDTSVFLRDDIDGRMGSKCSLHYGAVSPS</sequence>
<dbReference type="AlphaFoldDB" id="A0A2T4B3L7"/>
<evidence type="ECO:0000313" key="3">
    <source>
        <dbReference type="Proteomes" id="UP000241546"/>
    </source>
</evidence>
<dbReference type="RefSeq" id="XP_024747111.1">
    <property type="nucleotide sequence ID" value="XM_024896210.1"/>
</dbReference>
<protein>
    <submittedName>
        <fullName evidence="2">Uncharacterized protein</fullName>
    </submittedName>
</protein>
<gene>
    <name evidence="2" type="ORF">BBK36DRAFT_1180376</name>
</gene>
<reference evidence="3" key="1">
    <citation type="submission" date="2016-07" db="EMBL/GenBank/DDBJ databases">
        <title>Multiple horizontal gene transfer events from other fungi enriched the ability of initially mycotrophic Trichoderma (Ascomycota) to feed on dead plant biomass.</title>
        <authorList>
            <consortium name="DOE Joint Genome Institute"/>
            <person name="Atanasova L."/>
            <person name="Chenthamara K."/>
            <person name="Zhang J."/>
            <person name="Grujic M."/>
            <person name="Henrissat B."/>
            <person name="Kuo A."/>
            <person name="Aerts A."/>
            <person name="Salamov A."/>
            <person name="Lipzen A."/>
            <person name="Labutti K."/>
            <person name="Barry K."/>
            <person name="Miao Y."/>
            <person name="Rahimi M.J."/>
            <person name="Shen Q."/>
            <person name="Grigoriev I.V."/>
            <person name="Kubicek C.P."/>
            <person name="Druzhinina I.S."/>
        </authorList>
    </citation>
    <scope>NUCLEOTIDE SEQUENCE [LARGE SCALE GENOMIC DNA]</scope>
    <source>
        <strain evidence="3">TUCIM 6016</strain>
    </source>
</reference>
<feature type="region of interest" description="Disordered" evidence="1">
    <location>
        <begin position="72"/>
        <end position="103"/>
    </location>
</feature>
<dbReference type="EMBL" id="KZ680218">
    <property type="protein sequence ID" value="PTB63791.1"/>
    <property type="molecule type" value="Genomic_DNA"/>
</dbReference>